<keyword evidence="11" id="KW-1185">Reference proteome</keyword>
<keyword evidence="3 10" id="KW-0808">Transferase</keyword>
<dbReference type="Gene3D" id="3.30.1360.140">
    <property type="match status" value="1"/>
</dbReference>
<dbReference type="Pfam" id="PF04990">
    <property type="entry name" value="RNA_pol_Rpb1_7"/>
    <property type="match status" value="1"/>
</dbReference>
<evidence type="ECO:0000313" key="11">
    <source>
        <dbReference type="Proteomes" id="UP001439008"/>
    </source>
</evidence>
<dbReference type="InterPro" id="IPR007083">
    <property type="entry name" value="RNA_pol_Rpb1_4"/>
</dbReference>
<dbReference type="Pfam" id="PF05000">
    <property type="entry name" value="RNA_pol_Rpb1_4"/>
    <property type="match status" value="1"/>
</dbReference>
<organism evidence="10 11">
    <name type="scientific">Bonamia ostreae</name>
    <dbReference type="NCBI Taxonomy" id="126728"/>
    <lineage>
        <taxon>Eukaryota</taxon>
        <taxon>Sar</taxon>
        <taxon>Rhizaria</taxon>
        <taxon>Endomyxa</taxon>
        <taxon>Ascetosporea</taxon>
        <taxon>Haplosporida</taxon>
        <taxon>Bonamia</taxon>
    </lineage>
</organism>
<evidence type="ECO:0000313" key="10">
    <source>
        <dbReference type="EMBL" id="MES1920680.1"/>
    </source>
</evidence>
<dbReference type="InterPro" id="IPR038593">
    <property type="entry name" value="RNA_pol_Rpb1_7_sf"/>
</dbReference>
<feature type="domain" description="RNA polymerase Rpb1" evidence="7">
    <location>
        <begin position="128"/>
        <end position="310"/>
    </location>
</feature>
<evidence type="ECO:0000256" key="5">
    <source>
        <dbReference type="ARBA" id="ARBA00023163"/>
    </source>
</evidence>
<name>A0ABV2ALZ3_9EUKA</name>
<keyword evidence="2 10" id="KW-0240">DNA-directed RNA polymerase</keyword>
<sequence length="561" mass="63184">MVDAGSKGNIINICQIIACVGQQNVQGKRIPYGFKDRTLPHFKKDDLGPESRGFVANSYLEGLTPQEMFFHAMGGREGLVDTAVKTAETGYIQRRLVKAMEHLMIQYDGTVRNSLGDILQYLYGEDGIDGAHVEQQVIESVWMNKTEFEKTYVWNKSDLRAAVQSEVFEAISQNAEDDELLEFEAAQLRKDRLFYRENIAFLNDYSRSVYLPVNVERLVSNSQKIFSISPRTRSDLDPREVIRRVQQLCEQCVAVRGPGRLRAEARENATILFRMQLRSSLGSKLLVARRRLTTQAFSWLADEILGRFRASLAEPGEMIGTLAAQSIGEPATQMTLNTFHYAGVSAKNVTLGVPRLRELINVSKQIRTPGMTVHLRPELSHDAARATELLNKLEHATLRDITASAEVYYDPVGAPTIVEEDAEFLQAYSDLPVFGDDEAADPEELSDWVLRVTLDKKKKQTKGISNQEIADRINAEFEGDLNCVFNSDNAETPVLRVRVVGRGSEEQEEMLQRLGSQDDAFLRKVSTNLLARMALRGVRGVTKVFMQKVQRRGFSDRMVIP</sequence>
<dbReference type="GO" id="GO:0003899">
    <property type="term" value="F:DNA-directed RNA polymerase activity"/>
    <property type="evidence" value="ECO:0007669"/>
    <property type="project" value="UniProtKB-EC"/>
</dbReference>
<dbReference type="PANTHER" id="PTHR19376:SF37">
    <property type="entry name" value="DNA-DIRECTED RNA POLYMERASE II SUBUNIT RPB1"/>
    <property type="match status" value="1"/>
</dbReference>
<evidence type="ECO:0000256" key="1">
    <source>
        <dbReference type="ARBA" id="ARBA00012418"/>
    </source>
</evidence>
<dbReference type="InterPro" id="IPR045867">
    <property type="entry name" value="DNA-dir_RpoC_beta_prime"/>
</dbReference>
<dbReference type="InterPro" id="IPR007081">
    <property type="entry name" value="RNA_pol_Rpb1_5"/>
</dbReference>
<protein>
    <recommendedName>
        <fullName evidence="1">DNA-directed RNA polymerase</fullName>
        <ecNumber evidence="1">2.7.7.6</ecNumber>
    </recommendedName>
</protein>
<keyword evidence="4 10" id="KW-0548">Nucleotidyltransferase</keyword>
<accession>A0ABV2ALZ3</accession>
<feature type="domain" description="RNA polymerase Rpb1" evidence="8">
    <location>
        <begin position="62"/>
        <end position="542"/>
    </location>
</feature>
<evidence type="ECO:0000259" key="7">
    <source>
        <dbReference type="Pfam" id="PF04992"/>
    </source>
</evidence>
<proteinExistence type="predicted"/>
<comment type="caution">
    <text evidence="10">The sequence shown here is derived from an EMBL/GenBank/DDBJ whole genome shotgun (WGS) entry which is preliminary data.</text>
</comment>
<dbReference type="EMBL" id="JBDODL010000802">
    <property type="protein sequence ID" value="MES1920680.1"/>
    <property type="molecule type" value="Genomic_DNA"/>
</dbReference>
<dbReference type="Proteomes" id="UP001439008">
    <property type="component" value="Unassembled WGS sequence"/>
</dbReference>
<dbReference type="Pfam" id="PF04992">
    <property type="entry name" value="RNA_pol_Rpb1_6"/>
    <property type="match status" value="1"/>
</dbReference>
<dbReference type="SUPFAM" id="SSF64484">
    <property type="entry name" value="beta and beta-prime subunits of DNA dependent RNA-polymerase"/>
    <property type="match status" value="1"/>
</dbReference>
<dbReference type="InterPro" id="IPR038120">
    <property type="entry name" value="Rpb1_funnel_sf"/>
</dbReference>
<evidence type="ECO:0000259" key="9">
    <source>
        <dbReference type="Pfam" id="PF05000"/>
    </source>
</evidence>
<dbReference type="GO" id="GO:0000428">
    <property type="term" value="C:DNA-directed RNA polymerase complex"/>
    <property type="evidence" value="ECO:0007669"/>
    <property type="project" value="UniProtKB-KW"/>
</dbReference>
<dbReference type="Gene3D" id="1.10.132.30">
    <property type="match status" value="1"/>
</dbReference>
<evidence type="ECO:0000256" key="3">
    <source>
        <dbReference type="ARBA" id="ARBA00022679"/>
    </source>
</evidence>
<evidence type="ECO:0000259" key="6">
    <source>
        <dbReference type="Pfam" id="PF04990"/>
    </source>
</evidence>
<keyword evidence="5" id="KW-0804">Transcription</keyword>
<gene>
    <name evidence="10" type="primary">RPB1_1</name>
    <name evidence="10" type="ORF">MHBO_002326</name>
</gene>
<evidence type="ECO:0000256" key="2">
    <source>
        <dbReference type="ARBA" id="ARBA00022478"/>
    </source>
</evidence>
<feature type="non-terminal residue" evidence="10">
    <location>
        <position position="561"/>
    </location>
</feature>
<dbReference type="InterPro" id="IPR007075">
    <property type="entry name" value="RNA_pol_Rpb1_6"/>
</dbReference>
<dbReference type="EC" id="2.7.7.6" evidence="1"/>
<dbReference type="InterPro" id="IPR007073">
    <property type="entry name" value="RNA_pol_Rpb1_7"/>
</dbReference>
<reference evidence="10 11" key="1">
    <citation type="journal article" date="2024" name="BMC Biol.">
        <title>Comparative genomics of Ascetosporea gives new insight into the evolutionary basis for animal parasitism in Rhizaria.</title>
        <authorList>
            <person name="Hiltunen Thoren M."/>
            <person name="Onut-Brannstrom I."/>
            <person name="Alfjorden A."/>
            <person name="Peckova H."/>
            <person name="Swords F."/>
            <person name="Hooper C."/>
            <person name="Holzer A.S."/>
            <person name="Bass D."/>
            <person name="Burki F."/>
        </authorList>
    </citation>
    <scope>NUCLEOTIDE SEQUENCE [LARGE SCALE GENOMIC DNA]</scope>
    <source>
        <strain evidence="10">20-A016</strain>
    </source>
</reference>
<feature type="domain" description="RNA polymerase Rpb1" evidence="9">
    <location>
        <begin position="1"/>
        <end position="55"/>
    </location>
</feature>
<evidence type="ECO:0000256" key="4">
    <source>
        <dbReference type="ARBA" id="ARBA00022695"/>
    </source>
</evidence>
<evidence type="ECO:0000259" key="8">
    <source>
        <dbReference type="Pfam" id="PF04998"/>
    </source>
</evidence>
<feature type="domain" description="RNA polymerase Rpb1" evidence="6">
    <location>
        <begin position="397"/>
        <end position="536"/>
    </location>
</feature>
<dbReference type="PANTHER" id="PTHR19376">
    <property type="entry name" value="DNA-DIRECTED RNA POLYMERASE"/>
    <property type="match status" value="1"/>
</dbReference>
<dbReference type="Pfam" id="PF04998">
    <property type="entry name" value="RNA_pol_Rpb1_5"/>
    <property type="match status" value="1"/>
</dbReference>
<dbReference type="Gene3D" id="6.10.250.2940">
    <property type="match status" value="1"/>
</dbReference>
<dbReference type="Gene3D" id="6.20.50.80">
    <property type="match status" value="1"/>
</dbReference>